<dbReference type="Gene3D" id="2.40.50.140">
    <property type="entry name" value="Nucleic acid-binding proteins"/>
    <property type="match status" value="1"/>
</dbReference>
<evidence type="ECO:0000259" key="4">
    <source>
        <dbReference type="PROSITE" id="PS50886"/>
    </source>
</evidence>
<evidence type="ECO:0000256" key="1">
    <source>
        <dbReference type="ARBA" id="ARBA00022555"/>
    </source>
</evidence>
<dbReference type="PANTHER" id="PTHR11586">
    <property type="entry name" value="TRNA-AMINOACYLATION COFACTOR ARC1 FAMILY MEMBER"/>
    <property type="match status" value="1"/>
</dbReference>
<evidence type="ECO:0000256" key="3">
    <source>
        <dbReference type="PROSITE-ProRule" id="PRU00209"/>
    </source>
</evidence>
<keyword evidence="6" id="KW-1185">Reference proteome</keyword>
<name>A0AAN8VIH3_9MAGN</name>
<comment type="caution">
    <text evidence="5">The sequence shown here is derived from an EMBL/GenBank/DDBJ whole genome shotgun (WGS) entry which is preliminary data.</text>
</comment>
<protein>
    <submittedName>
        <fullName evidence="5">tRNA-binding domain</fullName>
    </submittedName>
</protein>
<dbReference type="PANTHER" id="PTHR11586:SF47">
    <property type="entry name" value="NUCLEIC ACID-BINDING, OB-FOLD-LIKE PROTEIN"/>
    <property type="match status" value="1"/>
</dbReference>
<sequence>MAAADVLKGGAVLISLCSRGCRPFQSRFLLTGCRSFSSRDGVGYSCGDEVPGGLSLFDAHRVPMTPMASISPYSCSFRMHKTAKKARGRSIWLRSFCSKSYANIADSIPGVLEEEERDNSDIKETASMLDIRVGRIIRAWRHPEADSLFVEEVDVGEPEPRVICSGLVNYVPLEDLQFSNLIIFITLSLLMGPFWEAEFDPNVSFSTSSQGSSRRVEPTSVRFMFSICKIFCTSSVSNVLPNNL</sequence>
<dbReference type="InterPro" id="IPR012340">
    <property type="entry name" value="NA-bd_OB-fold"/>
</dbReference>
<evidence type="ECO:0000313" key="6">
    <source>
        <dbReference type="Proteomes" id="UP001370490"/>
    </source>
</evidence>
<proteinExistence type="predicted"/>
<accession>A0AAN8VIH3</accession>
<feature type="domain" description="TRNA-binding" evidence="4">
    <location>
        <begin position="125"/>
        <end position="244"/>
    </location>
</feature>
<dbReference type="GO" id="GO:0000049">
    <property type="term" value="F:tRNA binding"/>
    <property type="evidence" value="ECO:0007669"/>
    <property type="project" value="UniProtKB-UniRule"/>
</dbReference>
<gene>
    <name evidence="5" type="ORF">RJ641_004495</name>
</gene>
<dbReference type="EMBL" id="JBAMMX010000012">
    <property type="protein sequence ID" value="KAK6930401.1"/>
    <property type="molecule type" value="Genomic_DNA"/>
</dbReference>
<evidence type="ECO:0000256" key="2">
    <source>
        <dbReference type="ARBA" id="ARBA00022884"/>
    </source>
</evidence>
<dbReference type="Proteomes" id="UP001370490">
    <property type="component" value="Unassembled WGS sequence"/>
</dbReference>
<organism evidence="5 6">
    <name type="scientific">Dillenia turbinata</name>
    <dbReference type="NCBI Taxonomy" id="194707"/>
    <lineage>
        <taxon>Eukaryota</taxon>
        <taxon>Viridiplantae</taxon>
        <taxon>Streptophyta</taxon>
        <taxon>Embryophyta</taxon>
        <taxon>Tracheophyta</taxon>
        <taxon>Spermatophyta</taxon>
        <taxon>Magnoliopsida</taxon>
        <taxon>eudicotyledons</taxon>
        <taxon>Gunneridae</taxon>
        <taxon>Pentapetalae</taxon>
        <taxon>Dilleniales</taxon>
        <taxon>Dilleniaceae</taxon>
        <taxon>Dillenia</taxon>
    </lineage>
</organism>
<keyword evidence="1 3" id="KW-0820">tRNA-binding</keyword>
<dbReference type="Pfam" id="PF01588">
    <property type="entry name" value="tRNA_bind"/>
    <property type="match status" value="1"/>
</dbReference>
<dbReference type="AlphaFoldDB" id="A0AAN8VIH3"/>
<dbReference type="PROSITE" id="PS50886">
    <property type="entry name" value="TRBD"/>
    <property type="match status" value="1"/>
</dbReference>
<dbReference type="InterPro" id="IPR002547">
    <property type="entry name" value="tRNA-bd_dom"/>
</dbReference>
<keyword evidence="2 3" id="KW-0694">RNA-binding</keyword>
<dbReference type="InterPro" id="IPR051270">
    <property type="entry name" value="Tyrosine-tRNA_ligase_regulator"/>
</dbReference>
<dbReference type="SUPFAM" id="SSF50249">
    <property type="entry name" value="Nucleic acid-binding proteins"/>
    <property type="match status" value="1"/>
</dbReference>
<evidence type="ECO:0000313" key="5">
    <source>
        <dbReference type="EMBL" id="KAK6930401.1"/>
    </source>
</evidence>
<reference evidence="5 6" key="1">
    <citation type="submission" date="2023-12" db="EMBL/GenBank/DDBJ databases">
        <title>A high-quality genome assembly for Dillenia turbinata (Dilleniales).</title>
        <authorList>
            <person name="Chanderbali A."/>
        </authorList>
    </citation>
    <scope>NUCLEOTIDE SEQUENCE [LARGE SCALE GENOMIC DNA]</scope>
    <source>
        <strain evidence="5">LSX21</strain>
        <tissue evidence="5">Leaf</tissue>
    </source>
</reference>